<name>A0A0F9UBU2_9ZZZZ</name>
<protein>
    <submittedName>
        <fullName evidence="1">Uncharacterized protein</fullName>
    </submittedName>
</protein>
<proteinExistence type="predicted"/>
<evidence type="ECO:0000313" key="1">
    <source>
        <dbReference type="EMBL" id="KKN58731.1"/>
    </source>
</evidence>
<accession>A0A0F9UBU2</accession>
<gene>
    <name evidence="1" type="ORF">LCGC14_0549090</name>
</gene>
<sequence>MSARKNPLHGKTALMKEVRSQIAHAGASWLALKQYDKYHACNYLLGFVFNDEPIWRESGYRGEYTCPCGVGHGNHVHGCCGERCCRRDDYPLKAERDHMEEILQRTQEEE</sequence>
<comment type="caution">
    <text evidence="1">The sequence shown here is derived from an EMBL/GenBank/DDBJ whole genome shotgun (WGS) entry which is preliminary data.</text>
</comment>
<reference evidence="1" key="1">
    <citation type="journal article" date="2015" name="Nature">
        <title>Complex archaea that bridge the gap between prokaryotes and eukaryotes.</title>
        <authorList>
            <person name="Spang A."/>
            <person name="Saw J.H."/>
            <person name="Jorgensen S.L."/>
            <person name="Zaremba-Niedzwiedzka K."/>
            <person name="Martijn J."/>
            <person name="Lind A.E."/>
            <person name="van Eijk R."/>
            <person name="Schleper C."/>
            <person name="Guy L."/>
            <person name="Ettema T.J."/>
        </authorList>
    </citation>
    <scope>NUCLEOTIDE SEQUENCE</scope>
</reference>
<dbReference type="AlphaFoldDB" id="A0A0F9UBU2"/>
<dbReference type="EMBL" id="LAZR01000749">
    <property type="protein sequence ID" value="KKN58731.1"/>
    <property type="molecule type" value="Genomic_DNA"/>
</dbReference>
<organism evidence="1">
    <name type="scientific">marine sediment metagenome</name>
    <dbReference type="NCBI Taxonomy" id="412755"/>
    <lineage>
        <taxon>unclassified sequences</taxon>
        <taxon>metagenomes</taxon>
        <taxon>ecological metagenomes</taxon>
    </lineage>
</organism>